<dbReference type="InterPro" id="IPR004045">
    <property type="entry name" value="Glutathione_S-Trfase_N"/>
</dbReference>
<dbReference type="PANTHER" id="PTHR42673">
    <property type="entry name" value="MALEYLACETOACETATE ISOMERASE"/>
    <property type="match status" value="1"/>
</dbReference>
<dbReference type="SUPFAM" id="SSF52833">
    <property type="entry name" value="Thioredoxin-like"/>
    <property type="match status" value="1"/>
</dbReference>
<sequence>MSTFTLVIGNKNYSSWSLRPWLVLKQIGINFSEIRIPLYTATARQELLRHSPAGKVPILHHGDITVWESLAICEYVAEYFPDAYLLPQEPSARALAHSISAEMHASFYKLRYSMPMNCRARLPGLGMQPGVQEDIDRILDIWNNCRNNFGSSGDMLFGNFTIPDAMFAPVVLRFMTYGVKLDSTSQAYAEAILALPAIQEWIAAAQDESETIPEFELSSKYSLTQSD</sequence>
<dbReference type="Proteomes" id="UP000651156">
    <property type="component" value="Unassembled WGS sequence"/>
</dbReference>
<dbReference type="Pfam" id="PF13409">
    <property type="entry name" value="GST_N_2"/>
    <property type="match status" value="1"/>
</dbReference>
<comment type="caution">
    <text evidence="2">The sequence shown here is derived from an EMBL/GenBank/DDBJ whole genome shotgun (WGS) entry which is preliminary data.</text>
</comment>
<name>A0ABR9V1H7_9CHRO</name>
<accession>A0ABR9V1H7</accession>
<dbReference type="InterPro" id="IPR040079">
    <property type="entry name" value="Glutathione_S-Trfase"/>
</dbReference>
<dbReference type="EMBL" id="JADEWN010000119">
    <property type="protein sequence ID" value="MBE9193660.1"/>
    <property type="molecule type" value="Genomic_DNA"/>
</dbReference>
<dbReference type="CDD" id="cd03194">
    <property type="entry name" value="GST_C_3"/>
    <property type="match status" value="1"/>
</dbReference>
<dbReference type="Gene3D" id="1.20.1050.10">
    <property type="match status" value="1"/>
</dbReference>
<evidence type="ECO:0000313" key="2">
    <source>
        <dbReference type="EMBL" id="MBE9193660.1"/>
    </source>
</evidence>
<keyword evidence="3" id="KW-1185">Reference proteome</keyword>
<evidence type="ECO:0000259" key="1">
    <source>
        <dbReference type="PROSITE" id="PS50404"/>
    </source>
</evidence>
<reference evidence="2 3" key="1">
    <citation type="submission" date="2020-10" db="EMBL/GenBank/DDBJ databases">
        <authorList>
            <person name="Castelo-Branco R."/>
            <person name="Eusebio N."/>
            <person name="Adriana R."/>
            <person name="Vieira A."/>
            <person name="Brugerolle De Fraissinette N."/>
            <person name="Rezende De Castro R."/>
            <person name="Schneider M.P."/>
            <person name="Vasconcelos V."/>
            <person name="Leao P.N."/>
        </authorList>
    </citation>
    <scope>NUCLEOTIDE SEQUENCE [LARGE SCALE GENOMIC DNA]</scope>
    <source>
        <strain evidence="2 3">LEGE 06123</strain>
    </source>
</reference>
<evidence type="ECO:0000313" key="3">
    <source>
        <dbReference type="Proteomes" id="UP000651156"/>
    </source>
</evidence>
<gene>
    <name evidence="2" type="ORF">IQ230_25755</name>
</gene>
<dbReference type="CDD" id="cd03043">
    <property type="entry name" value="GST_N_1"/>
    <property type="match status" value="1"/>
</dbReference>
<dbReference type="InterPro" id="IPR036282">
    <property type="entry name" value="Glutathione-S-Trfase_C_sf"/>
</dbReference>
<dbReference type="InterPro" id="IPR036249">
    <property type="entry name" value="Thioredoxin-like_sf"/>
</dbReference>
<feature type="domain" description="GST N-terminal" evidence="1">
    <location>
        <begin position="4"/>
        <end position="84"/>
    </location>
</feature>
<dbReference type="PANTHER" id="PTHR42673:SF4">
    <property type="entry name" value="MALEYLACETOACETATE ISOMERASE"/>
    <property type="match status" value="1"/>
</dbReference>
<protein>
    <submittedName>
        <fullName evidence="2">Glutathione S-transferase family protein</fullName>
    </submittedName>
</protein>
<proteinExistence type="predicted"/>
<organism evidence="2 3">
    <name type="scientific">Gloeocapsopsis crepidinum LEGE 06123</name>
    <dbReference type="NCBI Taxonomy" id="588587"/>
    <lineage>
        <taxon>Bacteria</taxon>
        <taxon>Bacillati</taxon>
        <taxon>Cyanobacteriota</taxon>
        <taxon>Cyanophyceae</taxon>
        <taxon>Oscillatoriophycideae</taxon>
        <taxon>Chroococcales</taxon>
        <taxon>Chroococcaceae</taxon>
        <taxon>Gloeocapsopsis</taxon>
    </lineage>
</organism>
<dbReference type="SFLD" id="SFLDG00358">
    <property type="entry name" value="Main_(cytGST)"/>
    <property type="match status" value="1"/>
</dbReference>
<dbReference type="PROSITE" id="PS50404">
    <property type="entry name" value="GST_NTER"/>
    <property type="match status" value="1"/>
</dbReference>
<dbReference type="SFLD" id="SFLDS00019">
    <property type="entry name" value="Glutathione_Transferase_(cytos"/>
    <property type="match status" value="1"/>
</dbReference>
<dbReference type="Gene3D" id="3.40.30.10">
    <property type="entry name" value="Glutaredoxin"/>
    <property type="match status" value="1"/>
</dbReference>
<dbReference type="SUPFAM" id="SSF47616">
    <property type="entry name" value="GST C-terminal domain-like"/>
    <property type="match status" value="1"/>
</dbReference>